<name>A0ABM8LU39_9BURK</name>
<dbReference type="InterPro" id="IPR036390">
    <property type="entry name" value="WH_DNA-bd_sf"/>
</dbReference>
<protein>
    <submittedName>
        <fullName evidence="6">HTH-type transcriptional activator CmpR</fullName>
    </submittedName>
</protein>
<dbReference type="PROSITE" id="PS50931">
    <property type="entry name" value="HTH_LYSR"/>
    <property type="match status" value="1"/>
</dbReference>
<dbReference type="Proteomes" id="UP000494161">
    <property type="component" value="Unassembled WGS sequence"/>
</dbReference>
<dbReference type="EMBL" id="CADILJ010000018">
    <property type="protein sequence ID" value="CAB3948152.1"/>
    <property type="molecule type" value="Genomic_DNA"/>
</dbReference>
<evidence type="ECO:0000313" key="6">
    <source>
        <dbReference type="EMBL" id="CAB3948152.1"/>
    </source>
</evidence>
<evidence type="ECO:0000256" key="3">
    <source>
        <dbReference type="ARBA" id="ARBA00023125"/>
    </source>
</evidence>
<dbReference type="InterPro" id="IPR005119">
    <property type="entry name" value="LysR_subst-bd"/>
</dbReference>
<dbReference type="InterPro" id="IPR036388">
    <property type="entry name" value="WH-like_DNA-bd_sf"/>
</dbReference>
<dbReference type="Gene3D" id="1.10.10.10">
    <property type="entry name" value="Winged helix-like DNA-binding domain superfamily/Winged helix DNA-binding domain"/>
    <property type="match status" value="1"/>
</dbReference>
<dbReference type="PANTHER" id="PTHR30419">
    <property type="entry name" value="HTH-TYPE TRANSCRIPTIONAL REGULATOR YBHD"/>
    <property type="match status" value="1"/>
</dbReference>
<evidence type="ECO:0000313" key="7">
    <source>
        <dbReference type="Proteomes" id="UP000494161"/>
    </source>
</evidence>
<dbReference type="InterPro" id="IPR050950">
    <property type="entry name" value="HTH-type_LysR_regulators"/>
</dbReference>
<comment type="caution">
    <text evidence="6">The sequence shown here is derived from an EMBL/GenBank/DDBJ whole genome shotgun (WGS) entry which is preliminary data.</text>
</comment>
<feature type="domain" description="HTH lysR-type" evidence="5">
    <location>
        <begin position="23"/>
        <end position="80"/>
    </location>
</feature>
<comment type="similarity">
    <text evidence="1">Belongs to the LysR transcriptional regulatory family.</text>
</comment>
<keyword evidence="4" id="KW-0804">Transcription</keyword>
<proteinExistence type="inferred from homology"/>
<dbReference type="SUPFAM" id="SSF46785">
    <property type="entry name" value="Winged helix' DNA-binding domain"/>
    <property type="match status" value="1"/>
</dbReference>
<evidence type="ECO:0000256" key="2">
    <source>
        <dbReference type="ARBA" id="ARBA00023015"/>
    </source>
</evidence>
<accession>A0ABM8LU39</accession>
<keyword evidence="7" id="KW-1185">Reference proteome</keyword>
<sequence length="323" mass="35320">MAGAGFLAPDVHNHKKGETMAEISQTRLRYFNEVVACGSIRGAADKLGTAPSVISRQIQLLEKELGVALFERRARGLTPTEAADMLLEYHRACRAQQEHLNTRLQELRGMRRGNVHLMISEGFIDSLMEHVVGPFCIEHPRINVSVNVGSVNEVVEAVATDAAHIGLAYNPPVDPRLRCRASRKHPVCLLAVPGHALARRRAPLTIADILPYPFALMSAPYGLRQAVDLLEFTERIHLTPSLTTNSLRVLKQYAISGAGVTLMPNLGVHHELASGELVALPIAHPILSAPECQMLLRLGRPLSSAANEVVRRIEQRLPAFAAP</sequence>
<dbReference type="Pfam" id="PF03466">
    <property type="entry name" value="LysR_substrate"/>
    <property type="match status" value="1"/>
</dbReference>
<dbReference type="PANTHER" id="PTHR30419:SF8">
    <property type="entry name" value="NITROGEN ASSIMILATION TRANSCRIPTIONAL ACTIVATOR-RELATED"/>
    <property type="match status" value="1"/>
</dbReference>
<dbReference type="SUPFAM" id="SSF53850">
    <property type="entry name" value="Periplasmic binding protein-like II"/>
    <property type="match status" value="1"/>
</dbReference>
<reference evidence="6 7" key="1">
    <citation type="submission" date="2020-04" db="EMBL/GenBank/DDBJ databases">
        <authorList>
            <person name="De Canck E."/>
        </authorList>
    </citation>
    <scope>NUCLEOTIDE SEQUENCE [LARGE SCALE GENOMIC DNA]</scope>
    <source>
        <strain evidence="6 7">LMG 7053</strain>
    </source>
</reference>
<evidence type="ECO:0000259" key="5">
    <source>
        <dbReference type="PROSITE" id="PS50931"/>
    </source>
</evidence>
<evidence type="ECO:0000256" key="4">
    <source>
        <dbReference type="ARBA" id="ARBA00023163"/>
    </source>
</evidence>
<dbReference type="Pfam" id="PF00126">
    <property type="entry name" value="HTH_1"/>
    <property type="match status" value="1"/>
</dbReference>
<keyword evidence="3" id="KW-0238">DNA-binding</keyword>
<evidence type="ECO:0000256" key="1">
    <source>
        <dbReference type="ARBA" id="ARBA00009437"/>
    </source>
</evidence>
<dbReference type="InterPro" id="IPR000847">
    <property type="entry name" value="LysR_HTH_N"/>
</dbReference>
<keyword evidence="2" id="KW-0805">Transcription regulation</keyword>
<gene>
    <name evidence="6" type="primary">cmpR_3</name>
    <name evidence="6" type="ORF">LMG7053_02613</name>
</gene>
<dbReference type="Gene3D" id="3.40.190.290">
    <property type="match status" value="1"/>
</dbReference>
<organism evidence="6 7">
    <name type="scientific">Achromobacter ruhlandii</name>
    <dbReference type="NCBI Taxonomy" id="72557"/>
    <lineage>
        <taxon>Bacteria</taxon>
        <taxon>Pseudomonadati</taxon>
        <taxon>Pseudomonadota</taxon>
        <taxon>Betaproteobacteria</taxon>
        <taxon>Burkholderiales</taxon>
        <taxon>Alcaligenaceae</taxon>
        <taxon>Achromobacter</taxon>
    </lineage>
</organism>